<dbReference type="CDD" id="cd17335">
    <property type="entry name" value="MFS_MFSD6"/>
    <property type="match status" value="1"/>
</dbReference>
<dbReference type="InterPro" id="IPR024989">
    <property type="entry name" value="MFS_assoc_dom"/>
</dbReference>
<evidence type="ECO:0000313" key="9">
    <source>
        <dbReference type="Proteomes" id="UP001497382"/>
    </source>
</evidence>
<feature type="transmembrane region" description="Helical" evidence="6">
    <location>
        <begin position="466"/>
        <end position="487"/>
    </location>
</feature>
<dbReference type="SUPFAM" id="SSF103473">
    <property type="entry name" value="MFS general substrate transporter"/>
    <property type="match status" value="1"/>
</dbReference>
<evidence type="ECO:0000256" key="4">
    <source>
        <dbReference type="ARBA" id="ARBA00022989"/>
    </source>
</evidence>
<accession>A0AAV1ZT72</accession>
<feature type="transmembrane region" description="Helical" evidence="6">
    <location>
        <begin position="268"/>
        <end position="288"/>
    </location>
</feature>
<dbReference type="GO" id="GO:0016020">
    <property type="term" value="C:membrane"/>
    <property type="evidence" value="ECO:0007669"/>
    <property type="project" value="UniProtKB-SubCell"/>
</dbReference>
<feature type="transmembrane region" description="Helical" evidence="6">
    <location>
        <begin position="340"/>
        <end position="360"/>
    </location>
</feature>
<sequence>MKMGERNCCGINLTRLPIKLHYFFFYGGMGGVKPFMPVLGKSLGISATAVGIIFTITPFCALFSKPLFGYIVDFFRNIKLVVFLMVCVTSLSYFSIIFLPSIDETRWIGVKVQCESSNNSLYLFSSKYNESCLRDCLKTEANGELSFVPCYSNTSQVYDGKVSLERQFNKSLSSSFETNEDIRLKFTPDSNFSCVCIKDNSSFLNCPKINSCFIQKDGKSVFKTYQFWVFAILTVISGTGAETVFCLSDTACYEVLGDRSDLYGKQRLWATISWGIVTLLTGFLNNLATGNSDTVNYSPGFYLMLAMVTVDLLLLMRISLTKANFSLQICKDIRKIFSSFETIVFACAVYIIGALTGLLWNYELWFLEDLGATQTLVGLCLAVQCLIAEVPCFFFSGWLIQLLGHFYCIICTFAAFAIRLGLYYVLENPWFALPIELLHGITFGVFFASMTSYASDNSPPGTEATMMGILAGLYEGLGVATGSLLGGVGFDKIGGRQTFQVAGVISLLSILALFLVLFAVKKHTRKNRTLL</sequence>
<organism evidence="8 9">
    <name type="scientific">Larinioides sclopetarius</name>
    <dbReference type="NCBI Taxonomy" id="280406"/>
    <lineage>
        <taxon>Eukaryota</taxon>
        <taxon>Metazoa</taxon>
        <taxon>Ecdysozoa</taxon>
        <taxon>Arthropoda</taxon>
        <taxon>Chelicerata</taxon>
        <taxon>Arachnida</taxon>
        <taxon>Araneae</taxon>
        <taxon>Araneomorphae</taxon>
        <taxon>Entelegynae</taxon>
        <taxon>Araneoidea</taxon>
        <taxon>Araneidae</taxon>
        <taxon>Larinioides</taxon>
    </lineage>
</organism>
<dbReference type="InterPro" id="IPR020846">
    <property type="entry name" value="MFS_dom"/>
</dbReference>
<evidence type="ECO:0000259" key="7">
    <source>
        <dbReference type="PROSITE" id="PS50850"/>
    </source>
</evidence>
<keyword evidence="5 6" id="KW-0472">Membrane</keyword>
<dbReference type="InterPro" id="IPR051717">
    <property type="entry name" value="MFS_MFSD6"/>
</dbReference>
<keyword evidence="3 6" id="KW-0812">Transmembrane</keyword>
<feature type="transmembrane region" description="Helical" evidence="6">
    <location>
        <begin position="80"/>
        <end position="102"/>
    </location>
</feature>
<evidence type="ECO:0000256" key="2">
    <source>
        <dbReference type="ARBA" id="ARBA00005241"/>
    </source>
</evidence>
<protein>
    <recommendedName>
        <fullName evidence="7">Major facilitator superfamily (MFS) profile domain-containing protein</fullName>
    </recommendedName>
</protein>
<evidence type="ECO:0000256" key="1">
    <source>
        <dbReference type="ARBA" id="ARBA00004141"/>
    </source>
</evidence>
<dbReference type="PROSITE" id="PS50850">
    <property type="entry name" value="MFS"/>
    <property type="match status" value="1"/>
</dbReference>
<name>A0AAV1ZT72_9ARAC</name>
<feature type="transmembrane region" description="Helical" evidence="6">
    <location>
        <begin position="372"/>
        <end position="394"/>
    </location>
</feature>
<gene>
    <name evidence="8" type="ORF">LARSCL_LOCUS7809</name>
</gene>
<keyword evidence="4 6" id="KW-1133">Transmembrane helix</keyword>
<evidence type="ECO:0000256" key="5">
    <source>
        <dbReference type="ARBA" id="ARBA00023136"/>
    </source>
</evidence>
<dbReference type="PANTHER" id="PTHR16172:SF30">
    <property type="entry name" value="SUGAR BABY, ISOFORM C"/>
    <property type="match status" value="1"/>
</dbReference>
<dbReference type="Pfam" id="PF12832">
    <property type="entry name" value="MFS_1_like"/>
    <property type="match status" value="1"/>
</dbReference>
<evidence type="ECO:0000256" key="3">
    <source>
        <dbReference type="ARBA" id="ARBA00022692"/>
    </source>
</evidence>
<feature type="domain" description="Major facilitator superfamily (MFS) profile" evidence="7">
    <location>
        <begin position="341"/>
        <end position="531"/>
    </location>
</feature>
<dbReference type="Gene3D" id="1.20.1250.20">
    <property type="entry name" value="MFS general substrate transporter like domains"/>
    <property type="match status" value="2"/>
</dbReference>
<dbReference type="GO" id="GO:0022857">
    <property type="term" value="F:transmembrane transporter activity"/>
    <property type="evidence" value="ECO:0007669"/>
    <property type="project" value="InterPro"/>
</dbReference>
<evidence type="ECO:0000313" key="8">
    <source>
        <dbReference type="EMBL" id="CAL1274954.1"/>
    </source>
</evidence>
<keyword evidence="9" id="KW-1185">Reference proteome</keyword>
<feature type="transmembrane region" description="Helical" evidence="6">
    <location>
        <begin position="431"/>
        <end position="454"/>
    </location>
</feature>
<comment type="subcellular location">
    <subcellularLocation>
        <location evidence="1">Membrane</location>
        <topology evidence="1">Multi-pass membrane protein</topology>
    </subcellularLocation>
</comment>
<feature type="transmembrane region" description="Helical" evidence="6">
    <location>
        <begin position="225"/>
        <end position="247"/>
    </location>
</feature>
<dbReference type="EMBL" id="CAXIEN010000081">
    <property type="protein sequence ID" value="CAL1274954.1"/>
    <property type="molecule type" value="Genomic_DNA"/>
</dbReference>
<dbReference type="Proteomes" id="UP001497382">
    <property type="component" value="Unassembled WGS sequence"/>
</dbReference>
<dbReference type="PANTHER" id="PTHR16172">
    <property type="entry name" value="MAJOR FACILITATOR SUPERFAMILY DOMAIN-CONTAINING PROTEIN 6-LIKE"/>
    <property type="match status" value="1"/>
</dbReference>
<evidence type="ECO:0000256" key="6">
    <source>
        <dbReference type="SAM" id="Phobius"/>
    </source>
</evidence>
<feature type="transmembrane region" description="Helical" evidence="6">
    <location>
        <begin position="300"/>
        <end position="320"/>
    </location>
</feature>
<dbReference type="InterPro" id="IPR036259">
    <property type="entry name" value="MFS_trans_sf"/>
</dbReference>
<feature type="transmembrane region" description="Helical" evidence="6">
    <location>
        <begin position="45"/>
        <end position="68"/>
    </location>
</feature>
<comment type="caution">
    <text evidence="8">The sequence shown here is derived from an EMBL/GenBank/DDBJ whole genome shotgun (WGS) entry which is preliminary data.</text>
</comment>
<proteinExistence type="inferred from homology"/>
<feature type="transmembrane region" description="Helical" evidence="6">
    <location>
        <begin position="499"/>
        <end position="520"/>
    </location>
</feature>
<dbReference type="AlphaFoldDB" id="A0AAV1ZT72"/>
<comment type="similarity">
    <text evidence="2">Belongs to the major facilitator superfamily. MFSD6 family.</text>
</comment>
<feature type="transmembrane region" description="Helical" evidence="6">
    <location>
        <begin position="20"/>
        <end position="39"/>
    </location>
</feature>
<feature type="transmembrane region" description="Helical" evidence="6">
    <location>
        <begin position="406"/>
        <end position="425"/>
    </location>
</feature>
<reference evidence="8 9" key="1">
    <citation type="submission" date="2024-04" db="EMBL/GenBank/DDBJ databases">
        <authorList>
            <person name="Rising A."/>
            <person name="Reimegard J."/>
            <person name="Sonavane S."/>
            <person name="Akerstrom W."/>
            <person name="Nylinder S."/>
            <person name="Hedman E."/>
            <person name="Kallberg Y."/>
        </authorList>
    </citation>
    <scope>NUCLEOTIDE SEQUENCE [LARGE SCALE GENOMIC DNA]</scope>
</reference>